<dbReference type="InterPro" id="IPR011009">
    <property type="entry name" value="Kinase-like_dom_sf"/>
</dbReference>
<dbReference type="EMBL" id="RXNT01000005">
    <property type="protein sequence ID" value="RTR33091.1"/>
    <property type="molecule type" value="Genomic_DNA"/>
</dbReference>
<dbReference type="OrthoDB" id="179394at2"/>
<comment type="caution">
    <text evidence="1">The sequence shown here is derived from an EMBL/GenBank/DDBJ whole genome shotgun (WGS) entry which is preliminary data.</text>
</comment>
<dbReference type="Pfam" id="PF04655">
    <property type="entry name" value="APH_6_hur"/>
    <property type="match status" value="1"/>
</dbReference>
<organism evidence="1 2">
    <name type="scientific">Bacillus yapensis</name>
    <dbReference type="NCBI Taxonomy" id="2492960"/>
    <lineage>
        <taxon>Bacteria</taxon>
        <taxon>Bacillati</taxon>
        <taxon>Bacillota</taxon>
        <taxon>Bacilli</taxon>
        <taxon>Bacillales</taxon>
        <taxon>Bacillaceae</taxon>
        <taxon>Bacillus</taxon>
    </lineage>
</organism>
<evidence type="ECO:0000313" key="2">
    <source>
        <dbReference type="Proteomes" id="UP000271374"/>
    </source>
</evidence>
<dbReference type="SUPFAM" id="SSF56112">
    <property type="entry name" value="Protein kinase-like (PK-like)"/>
    <property type="match status" value="1"/>
</dbReference>
<accession>A0A431WCA8</accession>
<evidence type="ECO:0000313" key="1">
    <source>
        <dbReference type="EMBL" id="RTR33091.1"/>
    </source>
</evidence>
<dbReference type="InterPro" id="IPR006748">
    <property type="entry name" value="NH2Glyco/OHUrea_AB-resist_kin"/>
</dbReference>
<gene>
    <name evidence="1" type="ORF">EKG37_08510</name>
</gene>
<evidence type="ECO:0008006" key="3">
    <source>
        <dbReference type="Google" id="ProtNLM"/>
    </source>
</evidence>
<dbReference type="AlphaFoldDB" id="A0A431WCA8"/>
<keyword evidence="2" id="KW-1185">Reference proteome</keyword>
<sequence>MEIPSTFRDKIIGAFREEGSSWLAGLEQLVATYLDKWGLTSLGPVSNLSYNYVLKVVDEDGNPGILKFGLAGRDFSNEVRAIEAYGGTGCARILKTDIDNGVMLLEQLIPGTMLSQLEDEEQIIEKYIKVWKAIRRPRPSDGEFPSLGHWMEGLSRYQNSKAHLDGLISEELVLKAQSYFRESSSENEELLHGDLHHENILYSDVHGWFAIDPKGVVGNPYFDLVSFLTNQLKDNPQEILELRINRLCDGLSLERLKLLKAALALSTLYAFWAVEDGDPDWLRPYQCAEWFLKWIEEDRE</sequence>
<dbReference type="RefSeq" id="WP_126408268.1">
    <property type="nucleotide sequence ID" value="NZ_RXNT01000005.1"/>
</dbReference>
<name>A0A431WCA8_9BACI</name>
<dbReference type="GO" id="GO:0019748">
    <property type="term" value="P:secondary metabolic process"/>
    <property type="evidence" value="ECO:0007669"/>
    <property type="project" value="InterPro"/>
</dbReference>
<proteinExistence type="predicted"/>
<protein>
    <recommendedName>
        <fullName evidence="3">Kinase</fullName>
    </recommendedName>
</protein>
<reference evidence="1 2" key="1">
    <citation type="submission" date="2018-12" db="EMBL/GenBank/DDBJ databases">
        <title>Bacillus yapensis draft genome sequence.</title>
        <authorList>
            <person name="Yu L."/>
            <person name="Xu X."/>
            <person name="Tang X."/>
        </authorList>
    </citation>
    <scope>NUCLEOTIDE SEQUENCE [LARGE SCALE GENOMIC DNA]</scope>
    <source>
        <strain evidence="1 2">XXST-01</strain>
    </source>
</reference>
<dbReference type="GO" id="GO:0016773">
    <property type="term" value="F:phosphotransferase activity, alcohol group as acceptor"/>
    <property type="evidence" value="ECO:0007669"/>
    <property type="project" value="InterPro"/>
</dbReference>
<dbReference type="Proteomes" id="UP000271374">
    <property type="component" value="Unassembled WGS sequence"/>
</dbReference>